<dbReference type="AlphaFoldDB" id="A0A382FP89"/>
<reference evidence="4" key="1">
    <citation type="submission" date="2018-05" db="EMBL/GenBank/DDBJ databases">
        <authorList>
            <person name="Lanie J.A."/>
            <person name="Ng W.-L."/>
            <person name="Kazmierczak K.M."/>
            <person name="Andrzejewski T.M."/>
            <person name="Davidsen T.M."/>
            <person name="Wayne K.J."/>
            <person name="Tettelin H."/>
            <person name="Glass J.I."/>
            <person name="Rusch D."/>
            <person name="Podicherti R."/>
            <person name="Tsui H.-C.T."/>
            <person name="Winkler M.E."/>
        </authorList>
    </citation>
    <scope>NUCLEOTIDE SEQUENCE</scope>
</reference>
<accession>A0A382FP89</accession>
<gene>
    <name evidence="4" type="ORF">METZ01_LOCUS217800</name>
</gene>
<dbReference type="InterPro" id="IPR015424">
    <property type="entry name" value="PyrdxlP-dep_Trfase"/>
</dbReference>
<dbReference type="PANTHER" id="PTHR11680:SF50">
    <property type="entry name" value="SERINE HYDROXYMETHYLTRANSFERASE"/>
    <property type="match status" value="1"/>
</dbReference>
<dbReference type="Gene3D" id="3.90.1150.10">
    <property type="entry name" value="Aspartate Aminotransferase, domain 1"/>
    <property type="match status" value="1"/>
</dbReference>
<dbReference type="InterPro" id="IPR039429">
    <property type="entry name" value="SHMT-like_dom"/>
</dbReference>
<evidence type="ECO:0000256" key="1">
    <source>
        <dbReference type="ARBA" id="ARBA00001933"/>
    </source>
</evidence>
<evidence type="ECO:0000313" key="4">
    <source>
        <dbReference type="EMBL" id="SVB64946.1"/>
    </source>
</evidence>
<dbReference type="InterPro" id="IPR015422">
    <property type="entry name" value="PyrdxlP-dep_Trfase_small"/>
</dbReference>
<dbReference type="PANTHER" id="PTHR11680">
    <property type="entry name" value="SERINE HYDROXYMETHYLTRANSFERASE"/>
    <property type="match status" value="1"/>
</dbReference>
<dbReference type="GO" id="GO:0019264">
    <property type="term" value="P:glycine biosynthetic process from serine"/>
    <property type="evidence" value="ECO:0007669"/>
    <property type="project" value="TreeGrafter"/>
</dbReference>
<comment type="cofactor">
    <cofactor evidence="1">
        <name>pyridoxal 5'-phosphate</name>
        <dbReference type="ChEBI" id="CHEBI:597326"/>
    </cofactor>
</comment>
<dbReference type="Pfam" id="PF00464">
    <property type="entry name" value="SHMT"/>
    <property type="match status" value="1"/>
</dbReference>
<keyword evidence="2" id="KW-0663">Pyridoxal phosphate</keyword>
<feature type="domain" description="Serine hydroxymethyltransferase-like" evidence="3">
    <location>
        <begin position="2"/>
        <end position="79"/>
    </location>
</feature>
<name>A0A382FP89_9ZZZZ</name>
<dbReference type="SUPFAM" id="SSF53383">
    <property type="entry name" value="PLP-dependent transferases"/>
    <property type="match status" value="1"/>
</dbReference>
<organism evidence="4">
    <name type="scientific">marine metagenome</name>
    <dbReference type="NCBI Taxonomy" id="408172"/>
    <lineage>
        <taxon>unclassified sequences</taxon>
        <taxon>metagenomes</taxon>
        <taxon>ecological metagenomes</taxon>
    </lineage>
</organism>
<proteinExistence type="predicted"/>
<dbReference type="GO" id="GO:0005829">
    <property type="term" value="C:cytosol"/>
    <property type="evidence" value="ECO:0007669"/>
    <property type="project" value="TreeGrafter"/>
</dbReference>
<dbReference type="InterPro" id="IPR049943">
    <property type="entry name" value="Ser_HO-MeTrfase-like"/>
</dbReference>
<dbReference type="EMBL" id="UINC01051146">
    <property type="protein sequence ID" value="SVB64946.1"/>
    <property type="molecule type" value="Genomic_DNA"/>
</dbReference>
<feature type="non-terminal residue" evidence="4">
    <location>
        <position position="1"/>
    </location>
</feature>
<evidence type="ECO:0000256" key="2">
    <source>
        <dbReference type="ARBA" id="ARBA00022898"/>
    </source>
</evidence>
<dbReference type="GO" id="GO:0030170">
    <property type="term" value="F:pyridoxal phosphate binding"/>
    <property type="evidence" value="ECO:0007669"/>
    <property type="project" value="TreeGrafter"/>
</dbReference>
<sequence>DVVTGKTDNHIVLVDLRSKDLTGKDCELALGQANITTNKNAVPNDPQSPFVTSGIRLGTAAVTTRGFGMNEIEKLSNWICDIVLNLDNKDQIQKIKNEAISMCKNFPVYK</sequence>
<dbReference type="GO" id="GO:0004372">
    <property type="term" value="F:glycine hydroxymethyltransferase activity"/>
    <property type="evidence" value="ECO:0007669"/>
    <property type="project" value="TreeGrafter"/>
</dbReference>
<dbReference type="GO" id="GO:0046653">
    <property type="term" value="P:tetrahydrofolate metabolic process"/>
    <property type="evidence" value="ECO:0007669"/>
    <property type="project" value="TreeGrafter"/>
</dbReference>
<evidence type="ECO:0000259" key="3">
    <source>
        <dbReference type="Pfam" id="PF00464"/>
    </source>
</evidence>
<protein>
    <recommendedName>
        <fullName evidence="3">Serine hydroxymethyltransferase-like domain-containing protein</fullName>
    </recommendedName>
</protein>